<dbReference type="AlphaFoldDB" id="A0A6M3LWQ4"/>
<keyword evidence="1" id="KW-0472">Membrane</keyword>
<accession>A0A6M3LWQ4</accession>
<gene>
    <name evidence="2" type="ORF">MM415A01969_0015</name>
    <name evidence="3" type="ORF">MM415B06691_0002</name>
</gene>
<protein>
    <submittedName>
        <fullName evidence="3">Uncharacterized protein</fullName>
    </submittedName>
</protein>
<sequence>MRKPTDLIAICEKDGEESIKKQLIERTRFSHDECSVVEEWLRRKEEERALDSSSKRDAREEETLSIAREANRIASNALSEAKRANRSRWKDRAMTIIAIIIAAIAARADIMWLISALIKKISP</sequence>
<name>A0A6M3LWQ4_9ZZZZ</name>
<evidence type="ECO:0000256" key="1">
    <source>
        <dbReference type="SAM" id="Phobius"/>
    </source>
</evidence>
<reference evidence="3" key="1">
    <citation type="submission" date="2020-03" db="EMBL/GenBank/DDBJ databases">
        <title>The deep terrestrial virosphere.</title>
        <authorList>
            <person name="Holmfeldt K."/>
            <person name="Nilsson E."/>
            <person name="Simone D."/>
            <person name="Lopez-Fernandez M."/>
            <person name="Wu X."/>
            <person name="de Brujin I."/>
            <person name="Lundin D."/>
            <person name="Andersson A."/>
            <person name="Bertilsson S."/>
            <person name="Dopson M."/>
        </authorList>
    </citation>
    <scope>NUCLEOTIDE SEQUENCE</scope>
    <source>
        <strain evidence="2">MM415A01969</strain>
        <strain evidence="3">MM415B06691</strain>
    </source>
</reference>
<organism evidence="3">
    <name type="scientific">viral metagenome</name>
    <dbReference type="NCBI Taxonomy" id="1070528"/>
    <lineage>
        <taxon>unclassified sequences</taxon>
        <taxon>metagenomes</taxon>
        <taxon>organismal metagenomes</taxon>
    </lineage>
</organism>
<feature type="transmembrane region" description="Helical" evidence="1">
    <location>
        <begin position="93"/>
        <end position="118"/>
    </location>
</feature>
<dbReference type="EMBL" id="MT142105">
    <property type="protein sequence ID" value="QJA74553.1"/>
    <property type="molecule type" value="Genomic_DNA"/>
</dbReference>
<keyword evidence="1" id="KW-0812">Transmembrane</keyword>
<proteinExistence type="predicted"/>
<evidence type="ECO:0000313" key="3">
    <source>
        <dbReference type="EMBL" id="QJA97105.1"/>
    </source>
</evidence>
<keyword evidence="1" id="KW-1133">Transmembrane helix</keyword>
<evidence type="ECO:0000313" key="2">
    <source>
        <dbReference type="EMBL" id="QJA74553.1"/>
    </source>
</evidence>
<dbReference type="EMBL" id="MT143463">
    <property type="protein sequence ID" value="QJA97105.1"/>
    <property type="molecule type" value="Genomic_DNA"/>
</dbReference>